<dbReference type="PANTHER" id="PTHR43821">
    <property type="entry name" value="NAD(P)H NITROREDUCTASE YDJA-RELATED"/>
    <property type="match status" value="1"/>
</dbReference>
<dbReference type="RefSeq" id="WP_382393959.1">
    <property type="nucleotide sequence ID" value="NZ_JBHUNA010000022.1"/>
</dbReference>
<accession>A0ABW5V7K0</accession>
<name>A0ABW5V7K0_9BACI</name>
<organism evidence="2 3">
    <name type="scientific">Lentibacillus juripiscarius</name>
    <dbReference type="NCBI Taxonomy" id="257446"/>
    <lineage>
        <taxon>Bacteria</taxon>
        <taxon>Bacillati</taxon>
        <taxon>Bacillota</taxon>
        <taxon>Bacilli</taxon>
        <taxon>Bacillales</taxon>
        <taxon>Bacillaceae</taxon>
        <taxon>Lentibacillus</taxon>
    </lineage>
</organism>
<dbReference type="InterPro" id="IPR000415">
    <property type="entry name" value="Nitroreductase-like"/>
</dbReference>
<dbReference type="Proteomes" id="UP001597502">
    <property type="component" value="Unassembled WGS sequence"/>
</dbReference>
<evidence type="ECO:0000259" key="1">
    <source>
        <dbReference type="Pfam" id="PF00881"/>
    </source>
</evidence>
<dbReference type="EMBL" id="JBHUNA010000022">
    <property type="protein sequence ID" value="MFD2761450.1"/>
    <property type="molecule type" value="Genomic_DNA"/>
</dbReference>
<protein>
    <submittedName>
        <fullName evidence="2">Nitroreductase family protein</fullName>
    </submittedName>
</protein>
<evidence type="ECO:0000313" key="3">
    <source>
        <dbReference type="Proteomes" id="UP001597502"/>
    </source>
</evidence>
<dbReference type="Gene3D" id="3.40.109.10">
    <property type="entry name" value="NADH Oxidase"/>
    <property type="match status" value="1"/>
</dbReference>
<proteinExistence type="predicted"/>
<dbReference type="SUPFAM" id="SSF55469">
    <property type="entry name" value="FMN-dependent nitroreductase-like"/>
    <property type="match status" value="1"/>
</dbReference>
<dbReference type="PANTHER" id="PTHR43821:SF1">
    <property type="entry name" value="NAD(P)H NITROREDUCTASE YDJA-RELATED"/>
    <property type="match status" value="1"/>
</dbReference>
<reference evidence="3" key="1">
    <citation type="journal article" date="2019" name="Int. J. Syst. Evol. Microbiol.">
        <title>The Global Catalogue of Microorganisms (GCM) 10K type strain sequencing project: providing services to taxonomists for standard genome sequencing and annotation.</title>
        <authorList>
            <consortium name="The Broad Institute Genomics Platform"/>
            <consortium name="The Broad Institute Genome Sequencing Center for Infectious Disease"/>
            <person name="Wu L."/>
            <person name="Ma J."/>
        </authorList>
    </citation>
    <scope>NUCLEOTIDE SEQUENCE [LARGE SCALE GENOMIC DNA]</scope>
    <source>
        <strain evidence="3">TISTR 1535</strain>
    </source>
</reference>
<dbReference type="InterPro" id="IPR029479">
    <property type="entry name" value="Nitroreductase"/>
</dbReference>
<dbReference type="Pfam" id="PF00881">
    <property type="entry name" value="Nitroreductase"/>
    <property type="match status" value="1"/>
</dbReference>
<gene>
    <name evidence="2" type="ORF">ACFSUO_10780</name>
</gene>
<keyword evidence="3" id="KW-1185">Reference proteome</keyword>
<feature type="domain" description="Nitroreductase" evidence="1">
    <location>
        <begin position="10"/>
        <end position="173"/>
    </location>
</feature>
<sequence>MISIDILTAIKARRSIHQFKTEEVETDILQEIFTYGSYAPTHYMKEPWNIKLYQQEGKRSFVDAIIASYQRIGMLGSADDAKAAKTIESMRRFLTAIPHHALIYFEKETSDVRYEEEYAAVCAFIQNAQLAAWEYGVGMLWTITPYMHDKTFAADIGLDAEAVKIAAVMQIGYPEKVPRHKGRTPITEKMEIISE</sequence>
<dbReference type="InterPro" id="IPR052530">
    <property type="entry name" value="NAD(P)H_nitroreductase"/>
</dbReference>
<evidence type="ECO:0000313" key="2">
    <source>
        <dbReference type="EMBL" id="MFD2761450.1"/>
    </source>
</evidence>
<comment type="caution">
    <text evidence="2">The sequence shown here is derived from an EMBL/GenBank/DDBJ whole genome shotgun (WGS) entry which is preliminary data.</text>
</comment>